<dbReference type="SUPFAM" id="SSF54427">
    <property type="entry name" value="NTF2-like"/>
    <property type="match status" value="1"/>
</dbReference>
<dbReference type="Proteomes" id="UP000190166">
    <property type="component" value="Unassembled WGS sequence"/>
</dbReference>
<evidence type="ECO:0000256" key="1">
    <source>
        <dbReference type="SAM" id="SignalP"/>
    </source>
</evidence>
<protein>
    <submittedName>
        <fullName evidence="3">SnoaL-like domain-containing protein</fullName>
    </submittedName>
</protein>
<sequence length="198" mass="22692">MSRFFLFATALVLSTIGLFSCHTSPEEKTNTDSTAAVLPDVSNTHELGYREQQQIEKVIYGFCEHFDNSDLNKCVEFMDDNIRGEIDGVKLKGKQNWTAKIDSLVMSIRNTHYQSRHLISNMQFYPGTNDTVRVTMYASNLWTDLTTGQIQLMSVGYYKGKVVKKDGKWFIAVLNSLPDSRLVKKFYQDVHSDREVLQ</sequence>
<feature type="chain" id="PRO_5012188535" evidence="1">
    <location>
        <begin position="24"/>
        <end position="198"/>
    </location>
</feature>
<evidence type="ECO:0000259" key="2">
    <source>
        <dbReference type="Pfam" id="PF13577"/>
    </source>
</evidence>
<feature type="signal peptide" evidence="1">
    <location>
        <begin position="1"/>
        <end position="23"/>
    </location>
</feature>
<reference evidence="3 4" key="1">
    <citation type="submission" date="2017-02" db="EMBL/GenBank/DDBJ databases">
        <authorList>
            <person name="Peterson S.W."/>
        </authorList>
    </citation>
    <scope>NUCLEOTIDE SEQUENCE [LARGE SCALE GENOMIC DNA]</scope>
    <source>
        <strain evidence="3 4">DSM 18108</strain>
    </source>
</reference>
<dbReference type="Pfam" id="PF13577">
    <property type="entry name" value="SnoaL_4"/>
    <property type="match status" value="1"/>
</dbReference>
<dbReference type="InterPro" id="IPR032710">
    <property type="entry name" value="NTF2-like_dom_sf"/>
</dbReference>
<dbReference type="EMBL" id="FUZZ01000001">
    <property type="protein sequence ID" value="SKC96659.1"/>
    <property type="molecule type" value="Genomic_DNA"/>
</dbReference>
<evidence type="ECO:0000313" key="3">
    <source>
        <dbReference type="EMBL" id="SKC96659.1"/>
    </source>
</evidence>
<dbReference type="RefSeq" id="WP_079468043.1">
    <property type="nucleotide sequence ID" value="NZ_FUZZ01000001.1"/>
</dbReference>
<accession>A0A1T5N8X1</accession>
<dbReference type="PROSITE" id="PS51257">
    <property type="entry name" value="PROKAR_LIPOPROTEIN"/>
    <property type="match status" value="1"/>
</dbReference>
<organism evidence="3 4">
    <name type="scientific">Chitinophaga ginsengisegetis</name>
    <dbReference type="NCBI Taxonomy" id="393003"/>
    <lineage>
        <taxon>Bacteria</taxon>
        <taxon>Pseudomonadati</taxon>
        <taxon>Bacteroidota</taxon>
        <taxon>Chitinophagia</taxon>
        <taxon>Chitinophagales</taxon>
        <taxon>Chitinophagaceae</taxon>
        <taxon>Chitinophaga</taxon>
    </lineage>
</organism>
<proteinExistence type="predicted"/>
<dbReference type="InterPro" id="IPR037401">
    <property type="entry name" value="SnoaL-like"/>
</dbReference>
<dbReference type="Gene3D" id="3.10.450.50">
    <property type="match status" value="1"/>
</dbReference>
<gene>
    <name evidence="3" type="ORF">SAMN05660461_0731</name>
</gene>
<name>A0A1T5N8X1_9BACT</name>
<evidence type="ECO:0000313" key="4">
    <source>
        <dbReference type="Proteomes" id="UP000190166"/>
    </source>
</evidence>
<feature type="domain" description="SnoaL-like" evidence="2">
    <location>
        <begin position="52"/>
        <end position="173"/>
    </location>
</feature>
<keyword evidence="4" id="KW-1185">Reference proteome</keyword>
<dbReference type="AlphaFoldDB" id="A0A1T5N8X1"/>
<keyword evidence="1" id="KW-0732">Signal</keyword>